<dbReference type="Proteomes" id="UP001432011">
    <property type="component" value="Chromosome"/>
</dbReference>
<name>A0ABZ1SM99_9ACTN</name>
<organism evidence="2 3">
    <name type="scientific">Microbispora hainanensis</name>
    <dbReference type="NCBI Taxonomy" id="568844"/>
    <lineage>
        <taxon>Bacteria</taxon>
        <taxon>Bacillati</taxon>
        <taxon>Actinomycetota</taxon>
        <taxon>Actinomycetes</taxon>
        <taxon>Streptosporangiales</taxon>
        <taxon>Streptosporangiaceae</taxon>
        <taxon>Microbispora</taxon>
    </lineage>
</organism>
<protein>
    <recommendedName>
        <fullName evidence="4">Secreted protein</fullName>
    </recommendedName>
</protein>
<keyword evidence="3" id="KW-1185">Reference proteome</keyword>
<evidence type="ECO:0000313" key="2">
    <source>
        <dbReference type="EMBL" id="WUP73429.1"/>
    </source>
</evidence>
<dbReference type="RefSeq" id="WP_168066589.1">
    <property type="nucleotide sequence ID" value="NZ_CP108085.1"/>
</dbReference>
<proteinExistence type="predicted"/>
<feature type="chain" id="PRO_5046017072" description="Secreted protein" evidence="1">
    <location>
        <begin position="27"/>
        <end position="182"/>
    </location>
</feature>
<evidence type="ECO:0000256" key="1">
    <source>
        <dbReference type="SAM" id="SignalP"/>
    </source>
</evidence>
<dbReference type="EMBL" id="CP108085">
    <property type="protein sequence ID" value="WUP73429.1"/>
    <property type="molecule type" value="Genomic_DNA"/>
</dbReference>
<feature type="signal peptide" evidence="1">
    <location>
        <begin position="1"/>
        <end position="26"/>
    </location>
</feature>
<keyword evidence="1" id="KW-0732">Signal</keyword>
<gene>
    <name evidence="2" type="ORF">OG913_29105</name>
</gene>
<accession>A0ABZ1SM99</accession>
<evidence type="ECO:0008006" key="4">
    <source>
        <dbReference type="Google" id="ProtNLM"/>
    </source>
</evidence>
<sequence length="182" mass="20472">MRRSITLGLAAATTVAALGLPALATAANAAPASASSAATASAPHHHDWDYDGWWGTYWSSNHLAKAKGYVDVNYDHEESNRVHITGKLYDNDHRTYRQGGKCAYIKFRVSYWDDGEDNWSSSYKSYKYCGAGGYKQINFWRYDVAQVQAKVCQIGLYSNVPVKCGYWRDIYNAYDEDYGYDA</sequence>
<reference evidence="2" key="1">
    <citation type="submission" date="2022-10" db="EMBL/GenBank/DDBJ databases">
        <title>The complete genomes of actinobacterial strains from the NBC collection.</title>
        <authorList>
            <person name="Joergensen T.S."/>
            <person name="Alvarez Arevalo M."/>
            <person name="Sterndorff E.B."/>
            <person name="Faurdal D."/>
            <person name="Vuksanovic O."/>
            <person name="Mourched A.-S."/>
            <person name="Charusanti P."/>
            <person name="Shaw S."/>
            <person name="Blin K."/>
            <person name="Weber T."/>
        </authorList>
    </citation>
    <scope>NUCLEOTIDE SEQUENCE</scope>
    <source>
        <strain evidence="2">NBC_00254</strain>
    </source>
</reference>
<evidence type="ECO:0000313" key="3">
    <source>
        <dbReference type="Proteomes" id="UP001432011"/>
    </source>
</evidence>